<organism evidence="2 3">
    <name type="scientific">Oopsacas minuta</name>
    <dbReference type="NCBI Taxonomy" id="111878"/>
    <lineage>
        <taxon>Eukaryota</taxon>
        <taxon>Metazoa</taxon>
        <taxon>Porifera</taxon>
        <taxon>Hexactinellida</taxon>
        <taxon>Hexasterophora</taxon>
        <taxon>Lyssacinosida</taxon>
        <taxon>Leucopsacidae</taxon>
        <taxon>Oopsacas</taxon>
    </lineage>
</organism>
<protein>
    <recommendedName>
        <fullName evidence="1">DDE-1 domain-containing protein</fullName>
    </recommendedName>
</protein>
<evidence type="ECO:0000313" key="3">
    <source>
        <dbReference type="Proteomes" id="UP001165289"/>
    </source>
</evidence>
<dbReference type="GO" id="GO:0005634">
    <property type="term" value="C:nucleus"/>
    <property type="evidence" value="ECO:0007669"/>
    <property type="project" value="TreeGrafter"/>
</dbReference>
<dbReference type="InterPro" id="IPR050863">
    <property type="entry name" value="CenT-Element_Derived"/>
</dbReference>
<name>A0AAV7JR21_9METZ</name>
<keyword evidence="3" id="KW-1185">Reference proteome</keyword>
<dbReference type="PANTHER" id="PTHR19303:SF73">
    <property type="entry name" value="PROTEIN PDC2"/>
    <property type="match status" value="1"/>
</dbReference>
<dbReference type="GO" id="GO:0003677">
    <property type="term" value="F:DNA binding"/>
    <property type="evidence" value="ECO:0007669"/>
    <property type="project" value="TreeGrafter"/>
</dbReference>
<dbReference type="Proteomes" id="UP001165289">
    <property type="component" value="Unassembled WGS sequence"/>
</dbReference>
<reference evidence="2 3" key="1">
    <citation type="journal article" date="2023" name="BMC Biol.">
        <title>The compact genome of the sponge Oopsacas minuta (Hexactinellida) is lacking key metazoan core genes.</title>
        <authorList>
            <person name="Santini S."/>
            <person name="Schenkelaars Q."/>
            <person name="Jourda C."/>
            <person name="Duchesne M."/>
            <person name="Belahbib H."/>
            <person name="Rocher C."/>
            <person name="Selva M."/>
            <person name="Riesgo A."/>
            <person name="Vervoort M."/>
            <person name="Leys S.P."/>
            <person name="Kodjabachian L."/>
            <person name="Le Bivic A."/>
            <person name="Borchiellini C."/>
            <person name="Claverie J.M."/>
            <person name="Renard E."/>
        </authorList>
    </citation>
    <scope>NUCLEOTIDE SEQUENCE [LARGE SCALE GENOMIC DNA]</scope>
    <source>
        <strain evidence="2">SPO-2</strain>
    </source>
</reference>
<proteinExistence type="predicted"/>
<feature type="domain" description="DDE-1" evidence="1">
    <location>
        <begin position="1"/>
        <end position="140"/>
    </location>
</feature>
<dbReference type="AlphaFoldDB" id="A0AAV7JR21"/>
<sequence length="167" mass="19260">MDVNTCWKWFNEVFGPEVKKRTGRRVLLLMDKAPGHFQAFERNNVRVVFFPPNCTSWKQPCDMGIIAALKKRYKYLYLQDVLDFYDLDEDLKARKEEQAKRLPRGAAGVVYSKPAHLLDAAFYVKRAWDLVSDTSIINSFIKAELGSLTSLQGSYDEDVDAMCLMFC</sequence>
<evidence type="ECO:0000259" key="1">
    <source>
        <dbReference type="Pfam" id="PF03184"/>
    </source>
</evidence>
<dbReference type="Pfam" id="PF03184">
    <property type="entry name" value="DDE_1"/>
    <property type="match status" value="1"/>
</dbReference>
<gene>
    <name evidence="2" type="ORF">LOD99_7846</name>
</gene>
<comment type="caution">
    <text evidence="2">The sequence shown here is derived from an EMBL/GenBank/DDBJ whole genome shotgun (WGS) entry which is preliminary data.</text>
</comment>
<accession>A0AAV7JR21</accession>
<evidence type="ECO:0000313" key="2">
    <source>
        <dbReference type="EMBL" id="KAI6650795.1"/>
    </source>
</evidence>
<dbReference type="EMBL" id="JAKMXF010000310">
    <property type="protein sequence ID" value="KAI6650795.1"/>
    <property type="molecule type" value="Genomic_DNA"/>
</dbReference>
<dbReference type="InterPro" id="IPR004875">
    <property type="entry name" value="DDE_SF_endonuclease_dom"/>
</dbReference>
<dbReference type="PANTHER" id="PTHR19303">
    <property type="entry name" value="TRANSPOSON"/>
    <property type="match status" value="1"/>
</dbReference>